<accession>A0ABS3YEU2</accession>
<dbReference type="InterPro" id="IPR007484">
    <property type="entry name" value="Peptidase_M28"/>
</dbReference>
<dbReference type="PROSITE" id="PS51257">
    <property type="entry name" value="PROKAR_LIPOPROTEIN"/>
    <property type="match status" value="1"/>
</dbReference>
<evidence type="ECO:0000313" key="3">
    <source>
        <dbReference type="EMBL" id="MBO9153194.1"/>
    </source>
</evidence>
<name>A0ABS3YEU2_9BACT</name>
<dbReference type="InterPro" id="IPR046450">
    <property type="entry name" value="PA_dom_sf"/>
</dbReference>
<dbReference type="Pfam" id="PF04389">
    <property type="entry name" value="Peptidase_M28"/>
    <property type="match status" value="1"/>
</dbReference>
<evidence type="ECO:0000313" key="4">
    <source>
        <dbReference type="Proteomes" id="UP000679126"/>
    </source>
</evidence>
<reference evidence="4" key="1">
    <citation type="submission" date="2021-03" db="EMBL/GenBank/DDBJ databases">
        <title>Assistant Professor.</title>
        <authorList>
            <person name="Huq M.A."/>
        </authorList>
    </citation>
    <scope>NUCLEOTIDE SEQUENCE [LARGE SCALE GENOMIC DNA]</scope>
    <source>
        <strain evidence="4">MAH-28</strain>
    </source>
</reference>
<dbReference type="InterPro" id="IPR045175">
    <property type="entry name" value="M28_fam"/>
</dbReference>
<keyword evidence="4" id="KW-1185">Reference proteome</keyword>
<dbReference type="PANTHER" id="PTHR12147:SF26">
    <property type="entry name" value="PEPTIDASE M28 DOMAIN-CONTAINING PROTEIN"/>
    <property type="match status" value="1"/>
</dbReference>
<sequence length="518" mass="57315">MRKLPLLASMLAVGTVACAQAPKKPAKPVASSPYANGITAADLKKHLYIIASDDMEGRETGTPGQYKAAKYIADQFKRVGLQPGANGQWEQPFSLYQDTLTRSTITANGKTYEFGNGFYSALRETVNQELGQTPVVFAGYGITHEQYDSYKDLDLNDKIVVVADGEPLNADGKPLITREANAPQAAQLKDKLRAAANKGARAVFLVSDRVPAMGRAGDRLRRTGLYFPAMTTMEFIPNAYFISPELASAVLGKPWEEVVAHLKGGKQDTVTGQVASLVFEKGKNEIKSSNVLGILPGTDKKDEYLFITAHYDHIGVINGKVHNGADDDGSGTVSVIAMAEAFMKAKKAGKGPRRSIVFMTVAGEEKGLLGSRYYTDNPIYPLSETVADLNIDMIGRIDADHQKDSNYVYIIGDDKLSSDMRPISEKANEQTRLKLDYRYNDPNDPNRFYYRSDHYMFAQHKIPIIFYFNGVHPDYHGEGDEPHKISYGLLAKRARLVFHTAWSIANRDDRPKVDRNEK</sequence>
<organism evidence="3 4">
    <name type="scientific">Chitinophaga chungangae</name>
    <dbReference type="NCBI Taxonomy" id="2821488"/>
    <lineage>
        <taxon>Bacteria</taxon>
        <taxon>Pseudomonadati</taxon>
        <taxon>Bacteroidota</taxon>
        <taxon>Chitinophagia</taxon>
        <taxon>Chitinophagales</taxon>
        <taxon>Chitinophagaceae</taxon>
        <taxon>Chitinophaga</taxon>
    </lineage>
</organism>
<dbReference type="Gene3D" id="3.40.630.10">
    <property type="entry name" value="Zn peptidases"/>
    <property type="match status" value="2"/>
</dbReference>
<protein>
    <submittedName>
        <fullName evidence="3">M28 family peptidase</fullName>
    </submittedName>
</protein>
<comment type="caution">
    <text evidence="3">The sequence shown here is derived from an EMBL/GenBank/DDBJ whole genome shotgun (WGS) entry which is preliminary data.</text>
</comment>
<dbReference type="SUPFAM" id="SSF53187">
    <property type="entry name" value="Zn-dependent exopeptidases"/>
    <property type="match status" value="1"/>
</dbReference>
<keyword evidence="1" id="KW-0732">Signal</keyword>
<evidence type="ECO:0000259" key="2">
    <source>
        <dbReference type="Pfam" id="PF04389"/>
    </source>
</evidence>
<dbReference type="RefSeq" id="WP_209146166.1">
    <property type="nucleotide sequence ID" value="NZ_JAGHKP010000002.1"/>
</dbReference>
<dbReference type="SUPFAM" id="SSF52025">
    <property type="entry name" value="PA domain"/>
    <property type="match status" value="1"/>
</dbReference>
<dbReference type="EMBL" id="JAGHKP010000002">
    <property type="protein sequence ID" value="MBO9153194.1"/>
    <property type="molecule type" value="Genomic_DNA"/>
</dbReference>
<dbReference type="Proteomes" id="UP000679126">
    <property type="component" value="Unassembled WGS sequence"/>
</dbReference>
<proteinExistence type="predicted"/>
<dbReference type="PANTHER" id="PTHR12147">
    <property type="entry name" value="METALLOPEPTIDASE M28 FAMILY MEMBER"/>
    <property type="match status" value="1"/>
</dbReference>
<feature type="domain" description="Peptidase M28" evidence="2">
    <location>
        <begin position="290"/>
        <end position="499"/>
    </location>
</feature>
<dbReference type="Gene3D" id="3.50.30.30">
    <property type="match status" value="1"/>
</dbReference>
<evidence type="ECO:0000256" key="1">
    <source>
        <dbReference type="SAM" id="SignalP"/>
    </source>
</evidence>
<feature type="chain" id="PRO_5046425084" evidence="1">
    <location>
        <begin position="20"/>
        <end position="518"/>
    </location>
</feature>
<feature type="signal peptide" evidence="1">
    <location>
        <begin position="1"/>
        <end position="19"/>
    </location>
</feature>
<gene>
    <name evidence="3" type="ORF">J7I43_13285</name>
</gene>